<dbReference type="AlphaFoldDB" id="A0A6I2RBK0"/>
<dbReference type="RefSeq" id="WP_105205717.1">
    <property type="nucleotide sequence ID" value="NZ_WKPO01000002.1"/>
</dbReference>
<proteinExistence type="predicted"/>
<dbReference type="EMBL" id="WKPO01000002">
    <property type="protein sequence ID" value="MSB47652.1"/>
    <property type="molecule type" value="Genomic_DNA"/>
</dbReference>
<evidence type="ECO:0000313" key="1">
    <source>
        <dbReference type="EMBL" id="MSB47652.1"/>
    </source>
</evidence>
<protein>
    <submittedName>
        <fullName evidence="1">Uncharacterized protein</fullName>
    </submittedName>
</protein>
<accession>A0A6I2RBK0</accession>
<gene>
    <name evidence="1" type="ORF">GKE90_02905</name>
</gene>
<comment type="caution">
    <text evidence="1">The sequence shown here is derived from an EMBL/GenBank/DDBJ whole genome shotgun (WGS) entry which is preliminary data.</text>
</comment>
<dbReference type="Proteomes" id="UP000429811">
    <property type="component" value="Unassembled WGS sequence"/>
</dbReference>
<name>A0A6I2RBK0_FLAPL</name>
<reference evidence="1 2" key="1">
    <citation type="journal article" date="2019" name="Nat. Med.">
        <title>A library of human gut bacterial isolates paired with longitudinal multiomics data enables mechanistic microbiome research.</title>
        <authorList>
            <person name="Poyet M."/>
            <person name="Groussin M."/>
            <person name="Gibbons S.M."/>
            <person name="Avila-Pacheco J."/>
            <person name="Jiang X."/>
            <person name="Kearney S.M."/>
            <person name="Perrotta A.R."/>
            <person name="Berdy B."/>
            <person name="Zhao S."/>
            <person name="Lieberman T.D."/>
            <person name="Swanson P.K."/>
            <person name="Smith M."/>
            <person name="Roesemann S."/>
            <person name="Alexander J.E."/>
            <person name="Rich S.A."/>
            <person name="Livny J."/>
            <person name="Vlamakis H."/>
            <person name="Clish C."/>
            <person name="Bullock K."/>
            <person name="Deik A."/>
            <person name="Scott J."/>
            <person name="Pierce K.A."/>
            <person name="Xavier R.J."/>
            <person name="Alm E.J."/>
        </authorList>
    </citation>
    <scope>NUCLEOTIDE SEQUENCE [LARGE SCALE GENOMIC DNA]</scope>
    <source>
        <strain evidence="1 2">BIOML-A5</strain>
    </source>
</reference>
<evidence type="ECO:0000313" key="2">
    <source>
        <dbReference type="Proteomes" id="UP000429811"/>
    </source>
</evidence>
<sequence>MAKIQTFELDRWSEPDENHRVKHIGMADAKETFDKLKTHLEAHGLLPDEYFSFSGKYEGLTGELPEFEEALCIPNFGSSEGIYLDISLACRDGDGKRYFQSFATGKTLGETADDYFRMFRIAAECSLMLNGRGFSYERNNVDIVLTEKEAAAVANSVELDLCGYFEPETEALLSSALEKFAGAPCTAIQTITCHGRDDYSVWNVEIPSDMFRSIVREAAEKIGTLEELMSGMDPTSGCEMRLLTRMKDGRFAFFTIPERMNALRDYETQGSSTRGDKEQIMAEIFTDWEPAEEPEDELDR</sequence>
<organism evidence="1 2">
    <name type="scientific">Flavonifractor plautii</name>
    <name type="common">Fusobacterium plautii</name>
    <dbReference type="NCBI Taxonomy" id="292800"/>
    <lineage>
        <taxon>Bacteria</taxon>
        <taxon>Bacillati</taxon>
        <taxon>Bacillota</taxon>
        <taxon>Clostridia</taxon>
        <taxon>Eubacteriales</taxon>
        <taxon>Oscillospiraceae</taxon>
        <taxon>Flavonifractor</taxon>
    </lineage>
</organism>